<sequence length="297" mass="30251">MPPIPVHIDDPITPAKPQGVTPQTAASGRPASQVPASVPVTTTQAAVPPYPAAQPGAAAAPAPTPYLLRPQPEPTRTSSTQEQDVGPPPPQPGAVPSPYSHATPMTGANGLQQPPPPRAGEAPQKQGTAFTAMISNVYTPPAPAQNLQQNYAPTHSTSTVGTAPGQATTPMRIAPTTLNFGPVASPAVGSSQDRRVSSEHPAGYVQNVYAQDMSPAQRASLDQDTRGESFVSQLGLGGVGSSLGDGMKGSGGGGRVGEGWSEGVEGAWSAAKGWLGKAGEVIAEGEEEVWKRINGRS</sequence>
<feature type="region of interest" description="Disordered" evidence="1">
    <location>
        <begin position="140"/>
        <end position="170"/>
    </location>
</feature>
<dbReference type="EMBL" id="JAVRRL010000043">
    <property type="protein sequence ID" value="KAK5111034.1"/>
    <property type="molecule type" value="Genomic_DNA"/>
</dbReference>
<feature type="region of interest" description="Disordered" evidence="1">
    <location>
        <begin position="1"/>
        <end position="126"/>
    </location>
</feature>
<feature type="compositionally biased region" description="Polar residues" evidence="1">
    <location>
        <begin position="74"/>
        <end position="83"/>
    </location>
</feature>
<feature type="compositionally biased region" description="Low complexity" evidence="1">
    <location>
        <begin position="33"/>
        <end position="61"/>
    </location>
</feature>
<evidence type="ECO:0000313" key="2">
    <source>
        <dbReference type="EMBL" id="KAK5111034.1"/>
    </source>
</evidence>
<feature type="compositionally biased region" description="Pro residues" evidence="1">
    <location>
        <begin position="86"/>
        <end position="95"/>
    </location>
</feature>
<accession>A0AAN7TE28</accession>
<feature type="region of interest" description="Disordered" evidence="1">
    <location>
        <begin position="241"/>
        <end position="261"/>
    </location>
</feature>
<feature type="compositionally biased region" description="Polar residues" evidence="1">
    <location>
        <begin position="145"/>
        <end position="169"/>
    </location>
</feature>
<feature type="compositionally biased region" description="Gly residues" evidence="1">
    <location>
        <begin position="241"/>
        <end position="257"/>
    </location>
</feature>
<evidence type="ECO:0000313" key="3">
    <source>
        <dbReference type="Proteomes" id="UP001310890"/>
    </source>
</evidence>
<comment type="caution">
    <text evidence="2">The sequence shown here is derived from an EMBL/GenBank/DDBJ whole genome shotgun (WGS) entry which is preliminary data.</text>
</comment>
<dbReference type="Proteomes" id="UP001310890">
    <property type="component" value="Unassembled WGS sequence"/>
</dbReference>
<dbReference type="AlphaFoldDB" id="A0AAN7TE28"/>
<organism evidence="2 3">
    <name type="scientific">Meristemomyces frigidus</name>
    <dbReference type="NCBI Taxonomy" id="1508187"/>
    <lineage>
        <taxon>Eukaryota</taxon>
        <taxon>Fungi</taxon>
        <taxon>Dikarya</taxon>
        <taxon>Ascomycota</taxon>
        <taxon>Pezizomycotina</taxon>
        <taxon>Dothideomycetes</taxon>
        <taxon>Dothideomycetidae</taxon>
        <taxon>Mycosphaerellales</taxon>
        <taxon>Teratosphaeriaceae</taxon>
        <taxon>Meristemomyces</taxon>
    </lineage>
</organism>
<gene>
    <name evidence="2" type="ORF">LTR62_005409</name>
</gene>
<name>A0AAN7TE28_9PEZI</name>
<reference evidence="2" key="1">
    <citation type="submission" date="2023-08" db="EMBL/GenBank/DDBJ databases">
        <title>Black Yeasts Isolated from many extreme environments.</title>
        <authorList>
            <person name="Coleine C."/>
            <person name="Stajich J.E."/>
            <person name="Selbmann L."/>
        </authorList>
    </citation>
    <scope>NUCLEOTIDE SEQUENCE</scope>
    <source>
        <strain evidence="2">CCFEE 5401</strain>
    </source>
</reference>
<proteinExistence type="predicted"/>
<protein>
    <submittedName>
        <fullName evidence="2">Uncharacterized protein</fullName>
    </submittedName>
</protein>
<evidence type="ECO:0000256" key="1">
    <source>
        <dbReference type="SAM" id="MobiDB-lite"/>
    </source>
</evidence>